<protein>
    <submittedName>
        <fullName evidence="3">Uncharacterized protein</fullName>
    </submittedName>
</protein>
<feature type="compositionally biased region" description="Basic and acidic residues" evidence="2">
    <location>
        <begin position="553"/>
        <end position="565"/>
    </location>
</feature>
<dbReference type="OrthoDB" id="9218215at2759"/>
<evidence type="ECO:0000256" key="2">
    <source>
        <dbReference type="SAM" id="MobiDB-lite"/>
    </source>
</evidence>
<proteinExistence type="predicted"/>
<dbReference type="PANTHER" id="PTHR47899">
    <property type="entry name" value="COILED-COIL DOMAIN-CONTAINING PROTEIN 171"/>
    <property type="match status" value="1"/>
</dbReference>
<feature type="coiled-coil region" evidence="1">
    <location>
        <begin position="79"/>
        <end position="148"/>
    </location>
</feature>
<evidence type="ECO:0000256" key="1">
    <source>
        <dbReference type="SAM" id="Coils"/>
    </source>
</evidence>
<dbReference type="Proteomes" id="UP000269221">
    <property type="component" value="Unassembled WGS sequence"/>
</dbReference>
<dbReference type="InterPro" id="IPR038820">
    <property type="entry name" value="CCDC171"/>
</dbReference>
<dbReference type="EMBL" id="QRBI01000141">
    <property type="protein sequence ID" value="RMC01056.1"/>
    <property type="molecule type" value="Genomic_DNA"/>
</dbReference>
<organism evidence="3 4">
    <name type="scientific">Hirundo rustica rustica</name>
    <dbReference type="NCBI Taxonomy" id="333673"/>
    <lineage>
        <taxon>Eukaryota</taxon>
        <taxon>Metazoa</taxon>
        <taxon>Chordata</taxon>
        <taxon>Craniata</taxon>
        <taxon>Vertebrata</taxon>
        <taxon>Euteleostomi</taxon>
        <taxon>Archelosauria</taxon>
        <taxon>Archosauria</taxon>
        <taxon>Dinosauria</taxon>
        <taxon>Saurischia</taxon>
        <taxon>Theropoda</taxon>
        <taxon>Coelurosauria</taxon>
        <taxon>Aves</taxon>
        <taxon>Neognathae</taxon>
        <taxon>Neoaves</taxon>
        <taxon>Telluraves</taxon>
        <taxon>Australaves</taxon>
        <taxon>Passeriformes</taxon>
        <taxon>Sylvioidea</taxon>
        <taxon>Hirundinidae</taxon>
        <taxon>Hirundo</taxon>
    </lineage>
</organism>
<dbReference type="PANTHER" id="PTHR47899:SF1">
    <property type="entry name" value="COILED-COIL DOMAIN-CONTAINING PROTEIN 171"/>
    <property type="match status" value="1"/>
</dbReference>
<reference evidence="3 4" key="1">
    <citation type="submission" date="2018-07" db="EMBL/GenBank/DDBJ databases">
        <title>A high quality draft genome assembly of the barn swallow (H. rustica rustica).</title>
        <authorList>
            <person name="Formenti G."/>
            <person name="Chiara M."/>
            <person name="Poveda L."/>
            <person name="Francoijs K.-J."/>
            <person name="Bonisoli-Alquati A."/>
            <person name="Canova L."/>
            <person name="Gianfranceschi L."/>
            <person name="Horner D.S."/>
            <person name="Saino N."/>
        </authorList>
    </citation>
    <scope>NUCLEOTIDE SEQUENCE [LARGE SCALE GENOMIC DNA]</scope>
    <source>
        <strain evidence="3">Chelidonia</strain>
        <tissue evidence="3">Blood</tissue>
    </source>
</reference>
<accession>A0A3M0JJA7</accession>
<evidence type="ECO:0000313" key="4">
    <source>
        <dbReference type="Proteomes" id="UP000269221"/>
    </source>
</evidence>
<gene>
    <name evidence="3" type="ORF">DUI87_22320</name>
</gene>
<keyword evidence="4" id="KW-1185">Reference proteome</keyword>
<comment type="caution">
    <text evidence="3">The sequence shown here is derived from an EMBL/GenBank/DDBJ whole genome shotgun (WGS) entry which is preliminary data.</text>
</comment>
<sequence length="674" mass="74350">MFEWSLSPSDVVGPSNVILFHPLPWAGVPSANSPKAVQPDVGPFQARAATAALDSLCQGLTTLTEENFFLISESVACSEAETSAALENMLRNLKDMETEHHSCSEMLRLQDVRLDYEAKRQESLTAELEAARVKIKKLEENAKAARLAHMECKHTTEIVQIQQLIFLCVPEGVLLDLYQRMADSHVLAKRPDIPVEGLRWADFCVLLSENVEALTMNFHKANEKECEEMVQKTRQKLYGLEQICEKLTHKNNSMRNTLSDVHKARSSLLAACALLSGALCPLYGPFEEEGVDCVEALDWLTSFNLYTAIITSVSELQDVLSKPDPNSWLSGHSLISVARNSFAKLMDNLSVLMESARGNPCGCRAYLERDSLMQRLACGLCRINAQALEVGFYDKLPSTSLSNAKEELRRRDEVLNHQKRLLIDMEQDQQWLRETLQEAEHALQQAAKDKELIINHMKAVDATLNAVRDQAMASGAAAATLLPSLQLETLPEEAMRHRPEAIAFQHVLRNFMALYSLAAAKAETLTTGRESLRVHFEPEAAATPPAPAPAPDEFFHPHFEPEAGDKPPTPGPAESLHVHFKPEAANTTPAPAESFRLHLATQGTTTPPAPAESLHSHFEPEAAVTPPPPAFAAAPAVQILTAAEPKKQQRHIEADITSTLGLLKFVSFLLTSEV</sequence>
<feature type="region of interest" description="Disordered" evidence="2">
    <location>
        <begin position="540"/>
        <end position="576"/>
    </location>
</feature>
<dbReference type="AlphaFoldDB" id="A0A3M0JJA7"/>
<name>A0A3M0JJA7_HIRRU</name>
<evidence type="ECO:0000313" key="3">
    <source>
        <dbReference type="EMBL" id="RMC01056.1"/>
    </source>
</evidence>
<keyword evidence="1" id="KW-0175">Coiled coil</keyword>